<dbReference type="PIRSF" id="PIRSF001123">
    <property type="entry name" value="PepA_GA"/>
    <property type="match status" value="1"/>
</dbReference>
<evidence type="ECO:0000256" key="4">
    <source>
        <dbReference type="ARBA" id="ARBA00022723"/>
    </source>
</evidence>
<dbReference type="InterPro" id="IPR051464">
    <property type="entry name" value="Peptidase_M42_aminopept"/>
</dbReference>
<evidence type="ECO:0000313" key="8">
    <source>
        <dbReference type="Proteomes" id="UP001564657"/>
    </source>
</evidence>
<organism evidence="7 8">
    <name type="scientific">Clostridium moutaii</name>
    <dbReference type="NCBI Taxonomy" id="3240932"/>
    <lineage>
        <taxon>Bacteria</taxon>
        <taxon>Bacillati</taxon>
        <taxon>Bacillota</taxon>
        <taxon>Clostridia</taxon>
        <taxon>Eubacteriales</taxon>
        <taxon>Clostridiaceae</taxon>
        <taxon>Clostridium</taxon>
    </lineage>
</organism>
<gene>
    <name evidence="7" type="ORF">AB8U03_17580</name>
</gene>
<dbReference type="InterPro" id="IPR008007">
    <property type="entry name" value="Peptidase_M42"/>
</dbReference>
<dbReference type="Gene3D" id="2.40.30.40">
    <property type="entry name" value="Peptidase M42, domain 2"/>
    <property type="match status" value="1"/>
</dbReference>
<dbReference type="RefSeq" id="WP_369705859.1">
    <property type="nucleotide sequence ID" value="NZ_JBGEWD010000033.1"/>
</dbReference>
<dbReference type="Proteomes" id="UP001564657">
    <property type="component" value="Unassembled WGS sequence"/>
</dbReference>
<evidence type="ECO:0000256" key="6">
    <source>
        <dbReference type="PIRNR" id="PIRNR001123"/>
    </source>
</evidence>
<dbReference type="EMBL" id="JBGEWD010000033">
    <property type="protein sequence ID" value="MEY8001965.1"/>
    <property type="molecule type" value="Genomic_DNA"/>
</dbReference>
<keyword evidence="5" id="KW-0378">Hydrolase</keyword>
<reference evidence="7 8" key="1">
    <citation type="submission" date="2024-08" db="EMBL/GenBank/DDBJ databases">
        <title>Clostridium lapicellarii sp. nov., and Clostridium renhuaiense sp. nov., two species isolated from the mud in a fermentation cellar used for producing sauce-flavour Chinese liquors.</title>
        <authorList>
            <person name="Yang F."/>
            <person name="Wang H."/>
            <person name="Chen L.Q."/>
            <person name="Zhou N."/>
            <person name="Lu J.J."/>
            <person name="Pu X.X."/>
            <person name="Wan B."/>
            <person name="Wang L."/>
            <person name="Liu S.J."/>
        </authorList>
    </citation>
    <scope>NUCLEOTIDE SEQUENCE [LARGE SCALE GENOMIC DNA]</scope>
    <source>
        <strain evidence="7 8">MT-5</strain>
    </source>
</reference>
<dbReference type="InterPro" id="IPR023367">
    <property type="entry name" value="Peptidase_M42_dom2"/>
</dbReference>
<keyword evidence="4" id="KW-0479">Metal-binding</keyword>
<comment type="caution">
    <text evidence="7">The sequence shown here is derived from an EMBL/GenBank/DDBJ whole genome shotgun (WGS) entry which is preliminary data.</text>
</comment>
<dbReference type="Pfam" id="PF05343">
    <property type="entry name" value="Peptidase_M42"/>
    <property type="match status" value="1"/>
</dbReference>
<name>A0ABV4BWU3_9CLOT</name>
<dbReference type="PANTHER" id="PTHR32481:SF0">
    <property type="entry name" value="AMINOPEPTIDASE YPDE-RELATED"/>
    <property type="match status" value="1"/>
</dbReference>
<evidence type="ECO:0000256" key="1">
    <source>
        <dbReference type="ARBA" id="ARBA00006272"/>
    </source>
</evidence>
<dbReference type="PANTHER" id="PTHR32481">
    <property type="entry name" value="AMINOPEPTIDASE"/>
    <property type="match status" value="1"/>
</dbReference>
<proteinExistence type="inferred from homology"/>
<accession>A0ABV4BWU3</accession>
<dbReference type="SUPFAM" id="SSF53187">
    <property type="entry name" value="Zn-dependent exopeptidases"/>
    <property type="match status" value="1"/>
</dbReference>
<protein>
    <submittedName>
        <fullName evidence="7">M42 family peptidase</fullName>
    </submittedName>
</protein>
<evidence type="ECO:0000256" key="5">
    <source>
        <dbReference type="ARBA" id="ARBA00022801"/>
    </source>
</evidence>
<sequence>MKDLDFLKMICEAHAPSGREDWLYSIIEDNFKKFGHITMSKLNNIYIHKKGKTSNKIMIMAHADEVFLMVNEISGEGFIKFKALGIDPKSLVSQEVIIHGTEDVEGIVALKPTYNDKDNNVVKMERLYIETGYNSEKLNNLVKIGDYITLKRDMIELLNDNICCKSIDNRASIAAMYVCADELKNVNSDLDVYFVCSCQEEVGHRGAKMASYEIKPDIGIAIDVTFDGGKFGDSDRENKLGEGPVICIGPNVHPKLRNRIIKTADRYNIPYQVEVESGNTGTDAWDIQTAAGGIQTLLISIPIKYMHTSVEIVNLKDIRNTGKLLARFIQELNENELEGLFCF</sequence>
<keyword evidence="8" id="KW-1185">Reference proteome</keyword>
<evidence type="ECO:0000256" key="3">
    <source>
        <dbReference type="ARBA" id="ARBA00022670"/>
    </source>
</evidence>
<evidence type="ECO:0000256" key="2">
    <source>
        <dbReference type="ARBA" id="ARBA00022438"/>
    </source>
</evidence>
<evidence type="ECO:0000313" key="7">
    <source>
        <dbReference type="EMBL" id="MEY8001965.1"/>
    </source>
</evidence>
<keyword evidence="2" id="KW-0031">Aminopeptidase</keyword>
<dbReference type="Gene3D" id="3.40.630.10">
    <property type="entry name" value="Zn peptidases"/>
    <property type="match status" value="1"/>
</dbReference>
<dbReference type="SUPFAM" id="SSF101821">
    <property type="entry name" value="Aminopeptidase/glucanase lid domain"/>
    <property type="match status" value="1"/>
</dbReference>
<comment type="similarity">
    <text evidence="1 6">Belongs to the peptidase M42 family.</text>
</comment>
<keyword evidence="3" id="KW-0645">Protease</keyword>